<proteinExistence type="predicted"/>
<dbReference type="AlphaFoldDB" id="A0AAW1Z868"/>
<name>A0AAW1Z868_CULAL</name>
<keyword evidence="3" id="KW-1185">Reference proteome</keyword>
<evidence type="ECO:0000313" key="2">
    <source>
        <dbReference type="EMBL" id="KAK9957042.1"/>
    </source>
</evidence>
<feature type="compositionally biased region" description="Polar residues" evidence="1">
    <location>
        <begin position="156"/>
        <end position="166"/>
    </location>
</feature>
<comment type="caution">
    <text evidence="2">The sequence shown here is derived from an EMBL/GenBank/DDBJ whole genome shotgun (WGS) entry which is preliminary data.</text>
</comment>
<evidence type="ECO:0000313" key="3">
    <source>
        <dbReference type="Proteomes" id="UP001479290"/>
    </source>
</evidence>
<protein>
    <recommendedName>
        <fullName evidence="4">Echinoderm microtubule-associated protein-like 1</fullName>
    </recommendedName>
</protein>
<feature type="region of interest" description="Disordered" evidence="1">
    <location>
        <begin position="1"/>
        <end position="28"/>
    </location>
</feature>
<feature type="compositionally biased region" description="Basic and acidic residues" evidence="1">
    <location>
        <begin position="170"/>
        <end position="185"/>
    </location>
</feature>
<gene>
    <name evidence="2" type="ORF">ABG768_014738</name>
</gene>
<evidence type="ECO:0008006" key="4">
    <source>
        <dbReference type="Google" id="ProtNLM"/>
    </source>
</evidence>
<dbReference type="Proteomes" id="UP001479290">
    <property type="component" value="Unassembled WGS sequence"/>
</dbReference>
<feature type="region of interest" description="Disordered" evidence="1">
    <location>
        <begin position="88"/>
        <end position="185"/>
    </location>
</feature>
<reference evidence="2 3" key="1">
    <citation type="submission" date="2024-05" db="EMBL/GenBank/DDBJ databases">
        <title>A high-quality chromosomal-level genome assembly of Topmouth culter (Culter alburnus).</title>
        <authorList>
            <person name="Zhao H."/>
        </authorList>
    </citation>
    <scope>NUCLEOTIDE SEQUENCE [LARGE SCALE GENOMIC DNA]</scope>
    <source>
        <strain evidence="2">CATC2023</strain>
        <tissue evidence="2">Muscle</tissue>
    </source>
</reference>
<sequence length="185" mass="20317">MMEAMDVLMERSDGTEAGRSPQADRFSSECLLPPDTDFMIDERISPHSGLEVSDRLTYLEQRVQMQDDEIQLLKMAMADVLKRLNISEEQTARAPVKAAAVRPVSQRKSSSSTLPSTPSSRTCSPRTSVTSVKDTTSAKARTTGSSCRKLLETKPKQASASATGSRRVTHCKDLPEAAVKKDWVN</sequence>
<organism evidence="2 3">
    <name type="scientific">Culter alburnus</name>
    <name type="common">Topmouth culter</name>
    <dbReference type="NCBI Taxonomy" id="194366"/>
    <lineage>
        <taxon>Eukaryota</taxon>
        <taxon>Metazoa</taxon>
        <taxon>Chordata</taxon>
        <taxon>Craniata</taxon>
        <taxon>Vertebrata</taxon>
        <taxon>Euteleostomi</taxon>
        <taxon>Actinopterygii</taxon>
        <taxon>Neopterygii</taxon>
        <taxon>Teleostei</taxon>
        <taxon>Ostariophysi</taxon>
        <taxon>Cypriniformes</taxon>
        <taxon>Xenocyprididae</taxon>
        <taxon>Xenocypridinae</taxon>
        <taxon>Culter</taxon>
    </lineage>
</organism>
<feature type="compositionally biased region" description="Low complexity" evidence="1">
    <location>
        <begin position="92"/>
        <end position="131"/>
    </location>
</feature>
<feature type="compositionally biased region" description="Polar residues" evidence="1">
    <location>
        <begin position="132"/>
        <end position="146"/>
    </location>
</feature>
<dbReference type="EMBL" id="JAWDJR010000020">
    <property type="protein sequence ID" value="KAK9957042.1"/>
    <property type="molecule type" value="Genomic_DNA"/>
</dbReference>
<accession>A0AAW1Z868</accession>
<evidence type="ECO:0000256" key="1">
    <source>
        <dbReference type="SAM" id="MobiDB-lite"/>
    </source>
</evidence>